<accession>A0ACA9MLB6</accession>
<dbReference type="Proteomes" id="UP000789860">
    <property type="component" value="Unassembled WGS sequence"/>
</dbReference>
<evidence type="ECO:0000313" key="1">
    <source>
        <dbReference type="EMBL" id="CAG8594079.1"/>
    </source>
</evidence>
<reference evidence="1" key="1">
    <citation type="submission" date="2021-06" db="EMBL/GenBank/DDBJ databases">
        <authorList>
            <person name="Kallberg Y."/>
            <person name="Tangrot J."/>
            <person name="Rosling A."/>
        </authorList>
    </citation>
    <scope>NUCLEOTIDE SEQUENCE</scope>
    <source>
        <strain evidence="1">AU212A</strain>
    </source>
</reference>
<protein>
    <submittedName>
        <fullName evidence="1">4246_t:CDS:1</fullName>
    </submittedName>
</protein>
<sequence length="402" mass="47403">MRSQYNITRLLFILLLIILAIYLFRQSEFKRINFNLKQIQLDKKIAEKHRNLEDNAIKLTRQKIEEYIYEYQNFTKIIPGSNRIIDIESLIKFRNYLECVTTKGNWALDLTPRPLIRHKQSPLYGKCNKRYKNNGGNQIISVKEEWKLIPEFAKYVWKTPNECPMQKMDVKQACNLISGLRFLLVGDELQYQLHELLLDFFHEGPVQCYGEISCKMHTLCGIDLYDQKTSAMRYIRSDILSVEDPPYLMDIKYLQFPWLKFIKNYSIIILNKGHHWQDDEIFRDNLISTIITLRKQFDDRLIIYRATIIGHLNCQNADKPLPSPPNSTELENLPYHWGDIHRQNLIAKEIVEAFGGVFLDIEPAMITRADGHIGGRDCLRWCIPGPADVWLDFLFYVLQELI</sequence>
<evidence type="ECO:0000313" key="2">
    <source>
        <dbReference type="Proteomes" id="UP000789860"/>
    </source>
</evidence>
<proteinExistence type="predicted"/>
<name>A0ACA9MLB6_9GLOM</name>
<comment type="caution">
    <text evidence="1">The sequence shown here is derived from an EMBL/GenBank/DDBJ whole genome shotgun (WGS) entry which is preliminary data.</text>
</comment>
<organism evidence="1 2">
    <name type="scientific">Scutellospora calospora</name>
    <dbReference type="NCBI Taxonomy" id="85575"/>
    <lineage>
        <taxon>Eukaryota</taxon>
        <taxon>Fungi</taxon>
        <taxon>Fungi incertae sedis</taxon>
        <taxon>Mucoromycota</taxon>
        <taxon>Glomeromycotina</taxon>
        <taxon>Glomeromycetes</taxon>
        <taxon>Diversisporales</taxon>
        <taxon>Gigasporaceae</taxon>
        <taxon>Scutellospora</taxon>
    </lineage>
</organism>
<keyword evidence="2" id="KW-1185">Reference proteome</keyword>
<gene>
    <name evidence="1" type="ORF">SCALOS_LOCUS6685</name>
</gene>
<dbReference type="EMBL" id="CAJVPM010013305">
    <property type="protein sequence ID" value="CAG8594079.1"/>
    <property type="molecule type" value="Genomic_DNA"/>
</dbReference>